<sequence>MAVADEAGTGSGNPMRWVEEVIRDKAPDLLNYHNKLWVKLTKNNFSGKIAHWARQTYAKISDKGKSIKEYLQETRLRFRRMDQRKVKIYEAVFSTDHALKDLDKMVNQGKAKHVKELADRVLEAMQNEKLEKQLRELSNKATKRMKVEEKALGERDAGIVQKTREANLRVIDEDLEYADLNKHWTQDWYIHNMVHGHGGLTEGIAQKFRTAMSREPGRVTYERREELLKHAMNETKEDLEKEATRLEERLQARRADADIGDHAITPQRYDQLRAIAVVDAIDHIDQCLDDAVKRTEFMEVYHIALGLPASIRGEGVNHNRRRRFRASAGMNHPKPPAPGAPSAPRTQPPPDLLTSSLQSFQSAPSVRDSGLLSSTLRRPPPGYQAPPVYSPPLRSPGRGNNDDGAGTLV</sequence>
<dbReference type="RefSeq" id="WP_249701545.1">
    <property type="nucleotide sequence ID" value="NZ_JAMFLX010000035.1"/>
</dbReference>
<comment type="caution">
    <text evidence="3">The sequence shown here is derived from an EMBL/GenBank/DDBJ whole genome shotgun (WGS) entry which is preliminary data.</text>
</comment>
<accession>A0ABT0PKG3</accession>
<gene>
    <name evidence="3" type="ORF">M3P05_18335</name>
</gene>
<keyword evidence="1" id="KW-0175">Coiled coil</keyword>
<feature type="coiled-coil region" evidence="1">
    <location>
        <begin position="120"/>
        <end position="150"/>
    </location>
</feature>
<feature type="coiled-coil region" evidence="1">
    <location>
        <begin position="222"/>
        <end position="256"/>
    </location>
</feature>
<evidence type="ECO:0000256" key="2">
    <source>
        <dbReference type="SAM" id="MobiDB-lite"/>
    </source>
</evidence>
<evidence type="ECO:0000313" key="3">
    <source>
        <dbReference type="EMBL" id="MCL6271880.1"/>
    </source>
</evidence>
<feature type="compositionally biased region" description="Pro residues" evidence="2">
    <location>
        <begin position="378"/>
        <end position="394"/>
    </location>
</feature>
<organism evidence="3 4">
    <name type="scientific">Parendozoicomonas callyspongiae</name>
    <dbReference type="NCBI Taxonomy" id="2942213"/>
    <lineage>
        <taxon>Bacteria</taxon>
        <taxon>Pseudomonadati</taxon>
        <taxon>Pseudomonadota</taxon>
        <taxon>Gammaproteobacteria</taxon>
        <taxon>Oceanospirillales</taxon>
        <taxon>Endozoicomonadaceae</taxon>
        <taxon>Parendozoicomonas</taxon>
    </lineage>
</organism>
<evidence type="ECO:0008006" key="5">
    <source>
        <dbReference type="Google" id="ProtNLM"/>
    </source>
</evidence>
<feature type="region of interest" description="Disordered" evidence="2">
    <location>
        <begin position="327"/>
        <end position="409"/>
    </location>
</feature>
<proteinExistence type="predicted"/>
<evidence type="ECO:0000313" key="4">
    <source>
        <dbReference type="Proteomes" id="UP001203338"/>
    </source>
</evidence>
<reference evidence="3 4" key="1">
    <citation type="submission" date="2022-05" db="EMBL/GenBank/DDBJ databases">
        <authorList>
            <person name="Park J.-S."/>
        </authorList>
    </citation>
    <scope>NUCLEOTIDE SEQUENCE [LARGE SCALE GENOMIC DNA]</scope>
    <source>
        <strain evidence="3 4">2012CJ34-2</strain>
    </source>
</reference>
<dbReference type="EMBL" id="JAMFLX010000035">
    <property type="protein sequence ID" value="MCL6271880.1"/>
    <property type="molecule type" value="Genomic_DNA"/>
</dbReference>
<name>A0ABT0PKG3_9GAMM</name>
<evidence type="ECO:0000256" key="1">
    <source>
        <dbReference type="SAM" id="Coils"/>
    </source>
</evidence>
<feature type="compositionally biased region" description="Pro residues" evidence="2">
    <location>
        <begin position="333"/>
        <end position="351"/>
    </location>
</feature>
<keyword evidence="4" id="KW-1185">Reference proteome</keyword>
<feature type="compositionally biased region" description="Polar residues" evidence="2">
    <location>
        <begin position="353"/>
        <end position="364"/>
    </location>
</feature>
<dbReference type="Proteomes" id="UP001203338">
    <property type="component" value="Unassembled WGS sequence"/>
</dbReference>
<protein>
    <recommendedName>
        <fullName evidence="5">Retrotransposon gag domain-containing protein</fullName>
    </recommendedName>
</protein>